<dbReference type="EMBL" id="KN848115">
    <property type="protein sequence ID" value="KIX91965.1"/>
    <property type="molecule type" value="Genomic_DNA"/>
</dbReference>
<feature type="region of interest" description="Disordered" evidence="1">
    <location>
        <begin position="151"/>
        <end position="175"/>
    </location>
</feature>
<keyword evidence="3" id="KW-1185">Reference proteome</keyword>
<dbReference type="AlphaFoldDB" id="A0A0D2GR33"/>
<dbReference type="Proteomes" id="UP000053411">
    <property type="component" value="Unassembled WGS sequence"/>
</dbReference>
<sequence>MEGITSRQPPSTQDSVLLHCTLTRSNCDGRNLHRSVKLDHSVCNQNGTVQQFYATIGTRSQQNPYSGELTAMARALSLLPRIRFRKIAVLISNKVAALSLRQPRQQSGQGYICRIYRSIRQLRREGNVVTVIWTLVYDENKLKKIAKVKAQKATGPEARPQTQRPGMKSTMLNGARSKCGTTRNLLEKVGKIQENRHSATRQAYKAAIRGTFME</sequence>
<reference evidence="2 3" key="1">
    <citation type="submission" date="2015-01" db="EMBL/GenBank/DDBJ databases">
        <title>The Genome Sequence of Fonsecaea multimorphosa CBS 102226.</title>
        <authorList>
            <consortium name="The Broad Institute Genomics Platform"/>
            <person name="Cuomo C."/>
            <person name="de Hoog S."/>
            <person name="Gorbushina A."/>
            <person name="Stielow B."/>
            <person name="Teixiera M."/>
            <person name="Abouelleil A."/>
            <person name="Chapman S.B."/>
            <person name="Priest M."/>
            <person name="Young S.K."/>
            <person name="Wortman J."/>
            <person name="Nusbaum C."/>
            <person name="Birren B."/>
        </authorList>
    </citation>
    <scope>NUCLEOTIDE SEQUENCE [LARGE SCALE GENOMIC DNA]</scope>
    <source>
        <strain evidence="2 3">CBS 102226</strain>
    </source>
</reference>
<evidence type="ECO:0000256" key="1">
    <source>
        <dbReference type="SAM" id="MobiDB-lite"/>
    </source>
</evidence>
<evidence type="ECO:0000313" key="2">
    <source>
        <dbReference type="EMBL" id="KIX91965.1"/>
    </source>
</evidence>
<dbReference type="GeneID" id="27718100"/>
<proteinExistence type="predicted"/>
<evidence type="ECO:0008006" key="4">
    <source>
        <dbReference type="Google" id="ProtNLM"/>
    </source>
</evidence>
<dbReference type="VEuPathDB" id="FungiDB:Z520_12354"/>
<dbReference type="OrthoDB" id="4159828at2759"/>
<protein>
    <recommendedName>
        <fullName evidence="4">RNase H type-1 domain-containing protein</fullName>
    </recommendedName>
</protein>
<name>A0A0D2GR33_9EURO</name>
<organism evidence="2 3">
    <name type="scientific">Fonsecaea multimorphosa CBS 102226</name>
    <dbReference type="NCBI Taxonomy" id="1442371"/>
    <lineage>
        <taxon>Eukaryota</taxon>
        <taxon>Fungi</taxon>
        <taxon>Dikarya</taxon>
        <taxon>Ascomycota</taxon>
        <taxon>Pezizomycotina</taxon>
        <taxon>Eurotiomycetes</taxon>
        <taxon>Chaetothyriomycetidae</taxon>
        <taxon>Chaetothyriales</taxon>
        <taxon>Herpotrichiellaceae</taxon>
        <taxon>Fonsecaea</taxon>
    </lineage>
</organism>
<accession>A0A0D2GR33</accession>
<gene>
    <name evidence="2" type="ORF">Z520_12354</name>
</gene>
<dbReference type="RefSeq" id="XP_016626088.1">
    <property type="nucleotide sequence ID" value="XM_016782840.1"/>
</dbReference>
<evidence type="ECO:0000313" key="3">
    <source>
        <dbReference type="Proteomes" id="UP000053411"/>
    </source>
</evidence>